<dbReference type="STRING" id="1287727.SAMN05443999_105188"/>
<keyword evidence="1" id="KW-0812">Transmembrane</keyword>
<dbReference type="EMBL" id="FOAG01000005">
    <property type="protein sequence ID" value="SEL43478.1"/>
    <property type="molecule type" value="Genomic_DNA"/>
</dbReference>
<name>A0A1H7Q6X7_9RHOB</name>
<keyword evidence="1" id="KW-1133">Transmembrane helix</keyword>
<feature type="transmembrane region" description="Helical" evidence="1">
    <location>
        <begin position="66"/>
        <end position="89"/>
    </location>
</feature>
<feature type="transmembrane region" description="Helical" evidence="1">
    <location>
        <begin position="12"/>
        <end position="30"/>
    </location>
</feature>
<reference evidence="2 3" key="1">
    <citation type="submission" date="2016-10" db="EMBL/GenBank/DDBJ databases">
        <authorList>
            <person name="de Groot N.N."/>
        </authorList>
    </citation>
    <scope>NUCLEOTIDE SEQUENCE [LARGE SCALE GENOMIC DNA]</scope>
    <source>
        <strain evidence="2 3">DSM 100674</strain>
    </source>
</reference>
<dbReference type="OrthoDB" id="8477735at2"/>
<dbReference type="Gene3D" id="1.20.1530.20">
    <property type="match status" value="1"/>
</dbReference>
<protein>
    <recommendedName>
        <fullName evidence="4">Bile acid:Na+ symporter, BASS family</fullName>
    </recommendedName>
</protein>
<proteinExistence type="predicted"/>
<dbReference type="AlphaFoldDB" id="A0A1H7Q6X7"/>
<dbReference type="InterPro" id="IPR038770">
    <property type="entry name" value="Na+/solute_symporter_sf"/>
</dbReference>
<evidence type="ECO:0000313" key="3">
    <source>
        <dbReference type="Proteomes" id="UP000199582"/>
    </source>
</evidence>
<evidence type="ECO:0000256" key="1">
    <source>
        <dbReference type="SAM" id="Phobius"/>
    </source>
</evidence>
<feature type="transmembrane region" description="Helical" evidence="1">
    <location>
        <begin position="95"/>
        <end position="118"/>
    </location>
</feature>
<keyword evidence="3" id="KW-1185">Reference proteome</keyword>
<organism evidence="2 3">
    <name type="scientific">Roseovarius azorensis</name>
    <dbReference type="NCBI Taxonomy" id="1287727"/>
    <lineage>
        <taxon>Bacteria</taxon>
        <taxon>Pseudomonadati</taxon>
        <taxon>Pseudomonadota</taxon>
        <taxon>Alphaproteobacteria</taxon>
        <taxon>Rhodobacterales</taxon>
        <taxon>Roseobacteraceae</taxon>
        <taxon>Roseovarius</taxon>
    </lineage>
</organism>
<accession>A0A1H7Q6X7</accession>
<dbReference type="Proteomes" id="UP000199582">
    <property type="component" value="Unassembled WGS sequence"/>
</dbReference>
<feature type="transmembrane region" description="Helical" evidence="1">
    <location>
        <begin position="160"/>
        <end position="176"/>
    </location>
</feature>
<feature type="transmembrane region" description="Helical" evidence="1">
    <location>
        <begin position="224"/>
        <end position="245"/>
    </location>
</feature>
<sequence length="307" mass="31767">MTAVLCALARHGRLVLVLGLVVGILAPGLARAVATVIFPLVVFLLFLSTLRVDVLRAFPDRRALPGYLGITLLMQVGLPLVAVAGLWMVGGMGSVLGVGVVLVLAAAPLTGSPGLTIMSGGDPTPALRQLIVGTAFLPLTVLPVFWLMPVFGAPGVVAEAAGQLLLVITIAGGVGVKLRKTVSFFQTVDGERTIEGVITLTMAVVVVGIMSAVGPAIFQAKSDLWITLAVAFALNFGVQIGVLLALRCGTRRQAAPALAIIAGNRNLVLFLGALPPETGAALLLFIGCYQVPMYLTPLIMGPLIRRA</sequence>
<feature type="transmembrane region" description="Helical" evidence="1">
    <location>
        <begin position="36"/>
        <end position="54"/>
    </location>
</feature>
<feature type="transmembrane region" description="Helical" evidence="1">
    <location>
        <begin position="197"/>
        <end position="218"/>
    </location>
</feature>
<evidence type="ECO:0008006" key="4">
    <source>
        <dbReference type="Google" id="ProtNLM"/>
    </source>
</evidence>
<gene>
    <name evidence="2" type="ORF">SAMN05443999_105188</name>
</gene>
<evidence type="ECO:0000313" key="2">
    <source>
        <dbReference type="EMBL" id="SEL43478.1"/>
    </source>
</evidence>
<feature type="transmembrane region" description="Helical" evidence="1">
    <location>
        <begin position="130"/>
        <end position="148"/>
    </location>
</feature>
<keyword evidence="1" id="KW-0472">Membrane</keyword>